<evidence type="ECO:0000313" key="3">
    <source>
        <dbReference type="Proteomes" id="UP001432322"/>
    </source>
</evidence>
<evidence type="ECO:0000256" key="1">
    <source>
        <dbReference type="SAM" id="Phobius"/>
    </source>
</evidence>
<feature type="transmembrane region" description="Helical" evidence="1">
    <location>
        <begin position="43"/>
        <end position="70"/>
    </location>
</feature>
<name>A0AAV5VBG9_9BILA</name>
<keyword evidence="1" id="KW-0472">Membrane</keyword>
<organism evidence="2 3">
    <name type="scientific">Pristionchus fissidentatus</name>
    <dbReference type="NCBI Taxonomy" id="1538716"/>
    <lineage>
        <taxon>Eukaryota</taxon>
        <taxon>Metazoa</taxon>
        <taxon>Ecdysozoa</taxon>
        <taxon>Nematoda</taxon>
        <taxon>Chromadorea</taxon>
        <taxon>Rhabditida</taxon>
        <taxon>Rhabditina</taxon>
        <taxon>Diplogasteromorpha</taxon>
        <taxon>Diplogasteroidea</taxon>
        <taxon>Neodiplogasteridae</taxon>
        <taxon>Pristionchus</taxon>
    </lineage>
</organism>
<keyword evidence="1" id="KW-1133">Transmembrane helix</keyword>
<proteinExistence type="predicted"/>
<sequence>MATHDDFEKADNVLFLMMREGAEDSRRYANGTLTSSKAMENSLVIGTTEFFICACFILACLAAVAVVILWRRTGREVLNKEIIVCIPRWHQITYFVAECSHLRLHSIIQSPQNWPTPIIFNLSHFYLLSPDQGSIKFRVPRVTMRTYDSHEYNWKSTKKTTYNL</sequence>
<protein>
    <submittedName>
        <fullName evidence="2">Uncharacterized protein</fullName>
    </submittedName>
</protein>
<keyword evidence="1" id="KW-0812">Transmembrane</keyword>
<evidence type="ECO:0000313" key="2">
    <source>
        <dbReference type="EMBL" id="GMT15809.1"/>
    </source>
</evidence>
<dbReference type="AlphaFoldDB" id="A0AAV5VBG9"/>
<dbReference type="Proteomes" id="UP001432322">
    <property type="component" value="Unassembled WGS sequence"/>
</dbReference>
<reference evidence="2" key="1">
    <citation type="submission" date="2023-10" db="EMBL/GenBank/DDBJ databases">
        <title>Genome assembly of Pristionchus species.</title>
        <authorList>
            <person name="Yoshida K."/>
            <person name="Sommer R.J."/>
        </authorList>
    </citation>
    <scope>NUCLEOTIDE SEQUENCE</scope>
    <source>
        <strain evidence="2">RS5133</strain>
    </source>
</reference>
<accession>A0AAV5VBG9</accession>
<keyword evidence="3" id="KW-1185">Reference proteome</keyword>
<comment type="caution">
    <text evidence="2">The sequence shown here is derived from an EMBL/GenBank/DDBJ whole genome shotgun (WGS) entry which is preliminary data.</text>
</comment>
<feature type="non-terminal residue" evidence="2">
    <location>
        <position position="164"/>
    </location>
</feature>
<gene>
    <name evidence="2" type="ORF">PFISCL1PPCAC_7106</name>
</gene>
<dbReference type="EMBL" id="BTSY01000002">
    <property type="protein sequence ID" value="GMT15809.1"/>
    <property type="molecule type" value="Genomic_DNA"/>
</dbReference>